<dbReference type="GO" id="GO:0005737">
    <property type="term" value="C:cytoplasm"/>
    <property type="evidence" value="ECO:0007669"/>
    <property type="project" value="TreeGrafter"/>
</dbReference>
<dbReference type="SUPFAM" id="SSF48371">
    <property type="entry name" value="ARM repeat"/>
    <property type="match status" value="1"/>
</dbReference>
<dbReference type="InterPro" id="IPR016024">
    <property type="entry name" value="ARM-type_fold"/>
</dbReference>
<dbReference type="Pfam" id="PF21547">
    <property type="entry name" value="TTI1"/>
    <property type="match status" value="1"/>
</dbReference>
<dbReference type="InterPro" id="IPR049362">
    <property type="entry name" value="TTI1_rpt"/>
</dbReference>
<gene>
    <name evidence="3" type="ORF">RDB_LOCUS102041</name>
</gene>
<accession>A0A8H3AXR2</accession>
<protein>
    <submittedName>
        <fullName evidence="3">Uncharacterized protein</fullName>
    </submittedName>
</protein>
<dbReference type="Pfam" id="PF24181">
    <property type="entry name" value="TPR_TTI1_C"/>
    <property type="match status" value="1"/>
</dbReference>
<comment type="caution">
    <text evidence="3">The sequence shown here is derived from an EMBL/GenBank/DDBJ whole genome shotgun (WGS) entry which is preliminary data.</text>
</comment>
<evidence type="ECO:0000259" key="2">
    <source>
        <dbReference type="Pfam" id="PF24181"/>
    </source>
</evidence>
<organism evidence="3 4">
    <name type="scientific">Rhizoctonia solani</name>
    <dbReference type="NCBI Taxonomy" id="456999"/>
    <lineage>
        <taxon>Eukaryota</taxon>
        <taxon>Fungi</taxon>
        <taxon>Dikarya</taxon>
        <taxon>Basidiomycota</taxon>
        <taxon>Agaricomycotina</taxon>
        <taxon>Agaricomycetes</taxon>
        <taxon>Cantharellales</taxon>
        <taxon>Ceratobasidiaceae</taxon>
        <taxon>Rhizoctonia</taxon>
    </lineage>
</organism>
<dbReference type="Gene3D" id="1.25.10.10">
    <property type="entry name" value="Leucine-rich Repeat Variant"/>
    <property type="match status" value="1"/>
</dbReference>
<dbReference type="InterPro" id="IPR057566">
    <property type="entry name" value="TPR_TTI1_N"/>
</dbReference>
<dbReference type="PANTHER" id="PTHR18460:SF3">
    <property type="entry name" value="TELO2-INTERACTING PROTEIN 1 HOMOLOG"/>
    <property type="match status" value="1"/>
</dbReference>
<reference evidence="3" key="1">
    <citation type="submission" date="2021-01" db="EMBL/GenBank/DDBJ databases">
        <authorList>
            <person name="Kaushik A."/>
        </authorList>
    </citation>
    <scope>NUCLEOTIDE SEQUENCE</scope>
    <source>
        <strain evidence="3">AG3-T5</strain>
    </source>
</reference>
<dbReference type="Pfam" id="PF24173">
    <property type="entry name" value="TPR_TTI1_N"/>
    <property type="match status" value="1"/>
</dbReference>
<evidence type="ECO:0000313" key="4">
    <source>
        <dbReference type="Proteomes" id="UP000663841"/>
    </source>
</evidence>
<sequence length="1017" mass="111567">MDDPTRLFTKIKPLCTSLFKSPSPSVLASLYQTLQSAPSSAFTPSLIEYTFFPISHLLRKPPLPTHLLEHIFLCLSVLCTHWDLSHSPGIWSQLVILCNLAEGKDEETCLAACLVLRALFLPDWEHTLEPRHLPIVGKTLDTLLGYTLSPNHTLQTTLLQVLLRIMETFPSDHVPTVLPGVVSKMVRVAMGDKTTSQAIGLALAVLHKVLERGIGDEVCIKSGAIRDYTSLDDLVAPVPAPTTTPEAPQRTPTWLGATAPQVHISLLSLSPLSTHPNPLTRLALVELCTALVQSCAQTLEPSQPLLVSHLLVLAYPALEPSDAVPPDAHKALESLSRVDVRVVSMIVSKALSLLPHRLVHTHQSTASSLAKQLVSACHVLPSSTIGALLGPGGGIEKWGTTLVSVIRFDSTDRIVPVRQPLASSDPVELRLEGLDLETTNHVGSLFRALGRKAGDQGVFALEWFVNAGVGGSVAGLWCALCLLGGIERPTGRVIKASKWIGRTLAEMWDDQFLPPPVVQEEKLEVTEYVKGLNPLTTLLDRPSSAPKRRKDTSELHSDLAIRLIVVCHSVLASSTRTISSSINPTYASSVATNPSVTLLQYTIYPMLVTNKGLNEVSSALGYAQVENMLLANFDYALEAVARRISVFGIYAAGLAHTSSPDSRPSISIQALHTLRTLVHLVGSQIVARASDVIDECFDRLDDFHGYERVVGALVGVLAEVVDVVGKEDDGSARECEREVRTDEYEGWDGFIKWWNARGKKEDTWEFDLDKEKQEPEPDEPPPLPPTQSLTRQIIARCTYFLTHPSPYIRSQILHLLTTAAPTLRASALLPTIHASWPFILNRMGDGEVWVVVACAKLVERLVECVGEFMARRVWEDVWPRFEKMLKAQADVTLVKRSGPVVSRGYESYGPRALADLHVSILGTLAKAVYHVEPSDQAIWSLLLLARRFLTRRGGGWEKREEVYAAAVEMYKAVGRRNPDVVWLVLQGMKGEGLPAFLKWEGEAGVFEGAEEVLRALD</sequence>
<dbReference type="InterPro" id="IPR052587">
    <property type="entry name" value="TELO2-interacting_protein_1"/>
</dbReference>
<proteinExistence type="predicted"/>
<dbReference type="InterPro" id="IPR011989">
    <property type="entry name" value="ARM-like"/>
</dbReference>
<name>A0A8H3AXR2_9AGAM</name>
<feature type="domain" description="TTI1 C-terminal TPR" evidence="2">
    <location>
        <begin position="762"/>
        <end position="982"/>
    </location>
</feature>
<dbReference type="AlphaFoldDB" id="A0A8H3AXR2"/>
<feature type="domain" description="TTI1 N-terminal TPR" evidence="1">
    <location>
        <begin position="8"/>
        <end position="314"/>
    </location>
</feature>
<evidence type="ECO:0000313" key="3">
    <source>
        <dbReference type="EMBL" id="CAE6442810.1"/>
    </source>
</evidence>
<dbReference type="InterPro" id="IPR057567">
    <property type="entry name" value="TPR_TTI1_C"/>
</dbReference>
<evidence type="ECO:0000259" key="1">
    <source>
        <dbReference type="Pfam" id="PF24173"/>
    </source>
</evidence>
<dbReference type="PANTHER" id="PTHR18460">
    <property type="entry name" value="TEL2 INTERACTING PROTEIN 1 TTI1 FAMILY MEMBER"/>
    <property type="match status" value="1"/>
</dbReference>
<dbReference type="Proteomes" id="UP000663841">
    <property type="component" value="Unassembled WGS sequence"/>
</dbReference>
<dbReference type="EMBL" id="CAJMWW010000096">
    <property type="protein sequence ID" value="CAE6442810.1"/>
    <property type="molecule type" value="Genomic_DNA"/>
</dbReference>